<evidence type="ECO:0000256" key="2">
    <source>
        <dbReference type="ARBA" id="ARBA00007894"/>
    </source>
</evidence>
<dbReference type="GO" id="GO:0008270">
    <property type="term" value="F:zinc ion binding"/>
    <property type="evidence" value="ECO:0007669"/>
    <property type="project" value="InterPro"/>
</dbReference>
<dbReference type="PANTHER" id="PTHR43311:SF2">
    <property type="entry name" value="GLUTAMATE--TRNA LIGASE, MITOCHONDRIAL-RELATED"/>
    <property type="match status" value="1"/>
</dbReference>
<dbReference type="InterPro" id="IPR033910">
    <property type="entry name" value="GluRS_core"/>
</dbReference>
<feature type="binding site" evidence="10">
    <location>
        <position position="266"/>
    </location>
    <ligand>
        <name>ATP</name>
        <dbReference type="ChEBI" id="CHEBI:30616"/>
    </ligand>
</feature>
<dbReference type="InterPro" id="IPR008925">
    <property type="entry name" value="aa_tRNA-synth_I_cd-bd_sf"/>
</dbReference>
<dbReference type="InterPro" id="IPR001412">
    <property type="entry name" value="aa-tRNA-synth_I_CS"/>
</dbReference>
<dbReference type="GO" id="GO:0004818">
    <property type="term" value="F:glutamate-tRNA ligase activity"/>
    <property type="evidence" value="ECO:0007669"/>
    <property type="project" value="UniProtKB-UniRule"/>
</dbReference>
<keyword evidence="4 10" id="KW-0963">Cytoplasm</keyword>
<comment type="similarity">
    <text evidence="2 10">Belongs to the class-I aminoacyl-tRNA synthetase family. Glutamate--tRNA ligase type 1 subfamily.</text>
</comment>
<dbReference type="PANTHER" id="PTHR43311">
    <property type="entry name" value="GLUTAMATE--TRNA LIGASE"/>
    <property type="match status" value="1"/>
</dbReference>
<dbReference type="InterPro" id="IPR049940">
    <property type="entry name" value="GluQ/Sye"/>
</dbReference>
<dbReference type="PROSITE" id="PS00178">
    <property type="entry name" value="AA_TRNA_LIGASE_I"/>
    <property type="match status" value="1"/>
</dbReference>
<evidence type="ECO:0000259" key="11">
    <source>
        <dbReference type="Pfam" id="PF00749"/>
    </source>
</evidence>
<keyword evidence="9 10" id="KW-0030">Aminoacyl-tRNA synthetase</keyword>
<dbReference type="InterPro" id="IPR020058">
    <property type="entry name" value="Glu/Gln-tRNA-synth_Ib_cat-dom"/>
</dbReference>
<dbReference type="Pfam" id="PF19269">
    <property type="entry name" value="Anticodon_2"/>
    <property type="match status" value="1"/>
</dbReference>
<comment type="catalytic activity">
    <reaction evidence="10">
        <text>tRNA(Glu) + L-glutamate + ATP = L-glutamyl-tRNA(Glu) + AMP + diphosphate</text>
        <dbReference type="Rhea" id="RHEA:23540"/>
        <dbReference type="Rhea" id="RHEA-COMP:9663"/>
        <dbReference type="Rhea" id="RHEA-COMP:9680"/>
        <dbReference type="ChEBI" id="CHEBI:29985"/>
        <dbReference type="ChEBI" id="CHEBI:30616"/>
        <dbReference type="ChEBI" id="CHEBI:33019"/>
        <dbReference type="ChEBI" id="CHEBI:78442"/>
        <dbReference type="ChEBI" id="CHEBI:78520"/>
        <dbReference type="ChEBI" id="CHEBI:456215"/>
        <dbReference type="EC" id="6.1.1.17"/>
    </reaction>
</comment>
<dbReference type="CDD" id="cd00808">
    <property type="entry name" value="GluRS_core"/>
    <property type="match status" value="1"/>
</dbReference>
<dbReference type="NCBIfam" id="TIGR00464">
    <property type="entry name" value="gltX_bact"/>
    <property type="match status" value="1"/>
</dbReference>
<dbReference type="InterPro" id="IPR045462">
    <property type="entry name" value="aa-tRNA-synth_I_cd-bd"/>
</dbReference>
<dbReference type="Gene3D" id="3.40.50.620">
    <property type="entry name" value="HUPs"/>
    <property type="match status" value="1"/>
</dbReference>
<dbReference type="Gene3D" id="1.10.10.350">
    <property type="match status" value="1"/>
</dbReference>
<evidence type="ECO:0000313" key="13">
    <source>
        <dbReference type="EMBL" id="OWQ84111.1"/>
    </source>
</evidence>
<feature type="domain" description="Glutamyl/glutaminyl-tRNA synthetase class Ib catalytic" evidence="11">
    <location>
        <begin position="16"/>
        <end position="331"/>
    </location>
</feature>
<dbReference type="GO" id="GO:0006424">
    <property type="term" value="P:glutamyl-tRNA aminoacylation"/>
    <property type="evidence" value="ECO:0007669"/>
    <property type="project" value="UniProtKB-UniRule"/>
</dbReference>
<comment type="subunit">
    <text evidence="3 10">Monomer.</text>
</comment>
<keyword evidence="14" id="KW-1185">Reference proteome</keyword>
<keyword evidence="7 10" id="KW-0067">ATP-binding</keyword>
<dbReference type="InterPro" id="IPR000924">
    <property type="entry name" value="Glu/Gln-tRNA-synth"/>
</dbReference>
<evidence type="ECO:0000256" key="8">
    <source>
        <dbReference type="ARBA" id="ARBA00022917"/>
    </source>
</evidence>
<dbReference type="EC" id="6.1.1.17" evidence="10"/>
<dbReference type="Pfam" id="PF00749">
    <property type="entry name" value="tRNA-synt_1c"/>
    <property type="match status" value="1"/>
</dbReference>
<protein>
    <recommendedName>
        <fullName evidence="10">Glutamate--tRNA ligase</fullName>
        <ecNumber evidence="10">6.1.1.17</ecNumber>
    </recommendedName>
    <alternativeName>
        <fullName evidence="10">Glutamyl-tRNA synthetase</fullName>
        <shortName evidence="10">GluRS</shortName>
    </alternativeName>
</protein>
<dbReference type="RefSeq" id="WP_088387882.1">
    <property type="nucleotide sequence ID" value="NZ_NIOF01000018.1"/>
</dbReference>
<dbReference type="GO" id="GO:0005524">
    <property type="term" value="F:ATP binding"/>
    <property type="evidence" value="ECO:0007669"/>
    <property type="project" value="UniProtKB-UniRule"/>
</dbReference>
<evidence type="ECO:0000256" key="1">
    <source>
        <dbReference type="ARBA" id="ARBA00004496"/>
    </source>
</evidence>
<comment type="subcellular location">
    <subcellularLocation>
        <location evidence="1 10">Cytoplasm</location>
    </subcellularLocation>
</comment>
<dbReference type="GO" id="GO:0000049">
    <property type="term" value="F:tRNA binding"/>
    <property type="evidence" value="ECO:0007669"/>
    <property type="project" value="InterPro"/>
</dbReference>
<dbReference type="InterPro" id="IPR014729">
    <property type="entry name" value="Rossmann-like_a/b/a_fold"/>
</dbReference>
<evidence type="ECO:0000256" key="4">
    <source>
        <dbReference type="ARBA" id="ARBA00022490"/>
    </source>
</evidence>
<evidence type="ECO:0000256" key="9">
    <source>
        <dbReference type="ARBA" id="ARBA00023146"/>
    </source>
</evidence>
<evidence type="ECO:0000256" key="7">
    <source>
        <dbReference type="ARBA" id="ARBA00022840"/>
    </source>
</evidence>
<feature type="domain" description="Aminoacyl-tRNA synthetase class I anticodon-binding" evidence="12">
    <location>
        <begin position="359"/>
        <end position="481"/>
    </location>
</feature>
<keyword evidence="5 10" id="KW-0436">Ligase</keyword>
<proteinExistence type="inferred from homology"/>
<dbReference type="EMBL" id="NIOF01000018">
    <property type="protein sequence ID" value="OWQ84111.1"/>
    <property type="molecule type" value="Genomic_DNA"/>
</dbReference>
<keyword evidence="6 10" id="KW-0547">Nucleotide-binding</keyword>
<dbReference type="Proteomes" id="UP000197468">
    <property type="component" value="Unassembled WGS sequence"/>
</dbReference>
<dbReference type="AlphaFoldDB" id="A0A246IV43"/>
<comment type="caution">
    <text evidence="10">Lacks conserved residue(s) required for the propagation of feature annotation.</text>
</comment>
<dbReference type="FunFam" id="3.40.50.620:FF:000007">
    <property type="entry name" value="Glutamate--tRNA ligase"/>
    <property type="match status" value="1"/>
</dbReference>
<dbReference type="InterPro" id="IPR020751">
    <property type="entry name" value="aa-tRNA-synth_I_codon-bd_sub2"/>
</dbReference>
<dbReference type="HAMAP" id="MF_00022">
    <property type="entry name" value="Glu_tRNA_synth_type1"/>
    <property type="match status" value="1"/>
</dbReference>
<evidence type="ECO:0000256" key="3">
    <source>
        <dbReference type="ARBA" id="ARBA00011245"/>
    </source>
</evidence>
<accession>A0A246IV43</accession>
<evidence type="ECO:0000256" key="10">
    <source>
        <dbReference type="HAMAP-Rule" id="MF_00022"/>
    </source>
</evidence>
<feature type="short sequence motif" description="'HIGH' region" evidence="10">
    <location>
        <begin position="22"/>
        <end position="32"/>
    </location>
</feature>
<evidence type="ECO:0000313" key="14">
    <source>
        <dbReference type="Proteomes" id="UP000197468"/>
    </source>
</evidence>
<feature type="short sequence motif" description="'KMSKS' region" evidence="10">
    <location>
        <begin position="263"/>
        <end position="267"/>
    </location>
</feature>
<keyword evidence="8 10" id="KW-0648">Protein biosynthesis</keyword>
<dbReference type="SUPFAM" id="SSF52374">
    <property type="entry name" value="Nucleotidylyl transferase"/>
    <property type="match status" value="1"/>
</dbReference>
<dbReference type="SUPFAM" id="SSF48163">
    <property type="entry name" value="An anticodon-binding domain of class I aminoacyl-tRNA synthetases"/>
    <property type="match status" value="1"/>
</dbReference>
<reference evidence="13 14" key="1">
    <citation type="journal article" date="2008" name="Int. J. Syst. Evol. Microbiol.">
        <title>Description of Roseateles aquatilis sp. nov. and Roseateles terrae sp. nov., in the class Betaproteobacteria, and emended description of the genus Roseateles.</title>
        <authorList>
            <person name="Gomila M."/>
            <person name="Bowien B."/>
            <person name="Falsen E."/>
            <person name="Moore E.R."/>
            <person name="Lalucat J."/>
        </authorList>
    </citation>
    <scope>NUCLEOTIDE SEQUENCE [LARGE SCALE GENOMIC DNA]</scope>
    <source>
        <strain evidence="13 14">CCUG 48205</strain>
    </source>
</reference>
<dbReference type="InterPro" id="IPR004527">
    <property type="entry name" value="Glu-tRNA-ligase_bac/mito"/>
</dbReference>
<evidence type="ECO:0000259" key="12">
    <source>
        <dbReference type="Pfam" id="PF19269"/>
    </source>
</evidence>
<comment type="function">
    <text evidence="10">Catalyzes the attachment of glutamate to tRNA(Glu) in a two-step reaction: glutamate is first activated by ATP to form Glu-AMP and then transferred to the acceptor end of tRNA(Glu).</text>
</comment>
<comment type="caution">
    <text evidence="13">The sequence shown here is derived from an EMBL/GenBank/DDBJ whole genome shotgun (WGS) entry which is preliminary data.</text>
</comment>
<organism evidence="13 14">
    <name type="scientific">Roseateles aquatilis</name>
    <dbReference type="NCBI Taxonomy" id="431061"/>
    <lineage>
        <taxon>Bacteria</taxon>
        <taxon>Pseudomonadati</taxon>
        <taxon>Pseudomonadota</taxon>
        <taxon>Betaproteobacteria</taxon>
        <taxon>Burkholderiales</taxon>
        <taxon>Sphaerotilaceae</taxon>
        <taxon>Roseateles</taxon>
    </lineage>
</organism>
<dbReference type="GO" id="GO:0005829">
    <property type="term" value="C:cytosol"/>
    <property type="evidence" value="ECO:0007669"/>
    <property type="project" value="TreeGrafter"/>
</dbReference>
<dbReference type="OrthoDB" id="9807503at2"/>
<dbReference type="PRINTS" id="PR00987">
    <property type="entry name" value="TRNASYNTHGLU"/>
</dbReference>
<evidence type="ECO:0000256" key="6">
    <source>
        <dbReference type="ARBA" id="ARBA00022741"/>
    </source>
</evidence>
<gene>
    <name evidence="10" type="primary">gltX</name>
    <name evidence="13" type="ORF">CDN99_24820</name>
</gene>
<name>A0A246IV43_9BURK</name>
<evidence type="ECO:0000256" key="5">
    <source>
        <dbReference type="ARBA" id="ARBA00022598"/>
    </source>
</evidence>
<sequence length="482" mass="53239">MTTPNLNTTSTPATPVRTRIAPSPTGFLHLGTARTALFSWAYARHFGGQFVLRIEDTDVARSTQDSVEQILASMSWLGLDYDEGPVYQMQRLARYHEVVEQMIAAGTAYRCYCTPAELDEMREAQKARGEKTRYDGRWRPEAGKTLPAIPAGVKPVVRFKNPVDGDVTWHDLVKGPITINNREIDDLIIMRPADAASDADALGVPTYNFAVVVDDWDMAITHVFRGDEHINNTPWQINIFNALGAPLPAFGHIPVILGDDGLKLSKRRGAVSVTAYEENGYLPEAMLNYLSRLGWSHGDDELYSVEQLVSWFDGGHISKSPAQWDPAKLEWVNAHYIKQAPDSRLATLVSAQLARRGLPVPERLEALCALFKDRCSTTVAIADWLAMYVAPVTPSDEDRAAHLTDAIKPAVLALADKLETAAWDKASINAAIKETIAAFGLKMPQLAIPVRVLVCGRTQTPSVDAVLELFDKEILLNRLRSV</sequence>